<dbReference type="GO" id="GO:0016887">
    <property type="term" value="F:ATP hydrolysis activity"/>
    <property type="evidence" value="ECO:0007669"/>
    <property type="project" value="InterPro"/>
</dbReference>
<protein>
    <submittedName>
        <fullName evidence="7">Chaperone activity ATPase ATP-binding subunit</fullName>
    </submittedName>
</protein>
<dbReference type="EMBL" id="CP002831">
    <property type="protein sequence ID" value="AFC26652.1"/>
    <property type="molecule type" value="Genomic_DNA"/>
</dbReference>
<dbReference type="PRINTS" id="PR00300">
    <property type="entry name" value="CLPPROTEASEA"/>
</dbReference>
<evidence type="ECO:0000313" key="7">
    <source>
        <dbReference type="EMBL" id="AFC26652.1"/>
    </source>
</evidence>
<dbReference type="Gene3D" id="3.40.50.300">
    <property type="entry name" value="P-loop containing nucleotide triphosphate hydrolases"/>
    <property type="match status" value="2"/>
</dbReference>
<keyword evidence="3" id="KW-0143">Chaperone</keyword>
<organism evidence="7 8">
    <name type="scientific">Saprospira grandis (strain Lewin)</name>
    <dbReference type="NCBI Taxonomy" id="984262"/>
    <lineage>
        <taxon>Bacteria</taxon>
        <taxon>Pseudomonadati</taxon>
        <taxon>Bacteroidota</taxon>
        <taxon>Saprospiria</taxon>
        <taxon>Saprospirales</taxon>
        <taxon>Saprospiraceae</taxon>
        <taxon>Saprospira</taxon>
    </lineage>
</organism>
<keyword evidence="2 7" id="KW-0067">ATP-binding</keyword>
<feature type="coiled-coil region" evidence="4">
    <location>
        <begin position="791"/>
        <end position="840"/>
    </location>
</feature>
<name>H6L761_SAPGL</name>
<dbReference type="Pfam" id="PF07724">
    <property type="entry name" value="AAA_2"/>
    <property type="match status" value="1"/>
</dbReference>
<dbReference type="InterPro" id="IPR050130">
    <property type="entry name" value="ClpA_ClpB"/>
</dbReference>
<dbReference type="InterPro" id="IPR019489">
    <property type="entry name" value="Clp_ATPase_C"/>
</dbReference>
<evidence type="ECO:0000256" key="1">
    <source>
        <dbReference type="ARBA" id="ARBA00022741"/>
    </source>
</evidence>
<evidence type="ECO:0000259" key="6">
    <source>
        <dbReference type="SMART" id="SM01086"/>
    </source>
</evidence>
<dbReference type="InterPro" id="IPR001270">
    <property type="entry name" value="ClpA/B"/>
</dbReference>
<evidence type="ECO:0000259" key="5">
    <source>
        <dbReference type="SMART" id="SM00382"/>
    </source>
</evidence>
<dbReference type="PANTHER" id="PTHR11638:SF111">
    <property type="entry name" value="ATP-DEPENDENT CLP PROTEASE ATP-BINDING SUBUNIT CLPA"/>
    <property type="match status" value="1"/>
</dbReference>
<accession>H6L761</accession>
<keyword evidence="1" id="KW-0547">Nucleotide-binding</keyword>
<keyword evidence="4" id="KW-0175">Coiled coil</keyword>
<dbReference type="InterPro" id="IPR003959">
    <property type="entry name" value="ATPase_AAA_core"/>
</dbReference>
<dbReference type="GO" id="GO:0005524">
    <property type="term" value="F:ATP binding"/>
    <property type="evidence" value="ECO:0007669"/>
    <property type="project" value="UniProtKB-KW"/>
</dbReference>
<feature type="domain" description="AAA+ ATPase" evidence="5">
    <location>
        <begin position="221"/>
        <end position="352"/>
    </location>
</feature>
<dbReference type="GO" id="GO:0034605">
    <property type="term" value="P:cellular response to heat"/>
    <property type="evidence" value="ECO:0007669"/>
    <property type="project" value="TreeGrafter"/>
</dbReference>
<dbReference type="STRING" id="984262.SGRA_3937"/>
<dbReference type="CDD" id="cd19499">
    <property type="entry name" value="RecA-like_ClpB_Hsp104-like"/>
    <property type="match status" value="1"/>
</dbReference>
<evidence type="ECO:0000256" key="2">
    <source>
        <dbReference type="ARBA" id="ARBA00022840"/>
    </source>
</evidence>
<dbReference type="OrthoDB" id="1488255at2"/>
<keyword evidence="8" id="KW-1185">Reference proteome</keyword>
<feature type="domain" description="Clp ATPase C-terminal" evidence="6">
    <location>
        <begin position="657"/>
        <end position="750"/>
    </location>
</feature>
<dbReference type="SUPFAM" id="SSF52540">
    <property type="entry name" value="P-loop containing nucleoside triphosphate hydrolases"/>
    <property type="match status" value="2"/>
</dbReference>
<dbReference type="SMART" id="SM01086">
    <property type="entry name" value="ClpB_D2-small"/>
    <property type="match status" value="1"/>
</dbReference>
<dbReference type="InterPro" id="IPR003593">
    <property type="entry name" value="AAA+_ATPase"/>
</dbReference>
<dbReference type="KEGG" id="sgn:SGRA_3937"/>
<sequence length="1098" mass="127479">MQKVQLPFPIISLYLAGQASPIRIPLAEQDYLSLEREEDLRQHFQQRFQEAVMKEGEYLFMADYELPEDFELAETTLYFEHPSFEERLDLQAFHLRLPYLRRQQEQGYWLMLPQLGLEGFAAREEDIPQQLKQLVEIDVLRAGRLEYVQGLMPLFWAEKMSLQKGSVDLMAYNLKELAELKEKQENNLLPQAASLLPKAKKQQLWGHASALEELLQLLQQEGQSILLVGPSGVGKSTLLLEAMRKRKAKKPQIWRTTAARLIKELSGESGWQEKLHLLVQELRQAQEILYVEHLLSLFEVGQYSGSDLSMAELVRQYLDRGEIRLIAECTAEELALIESRSPSFLQHFQRLELFAPKGAELSAIVSGKIQQKAKNMGLKISSEAIAEGLRLQLRYQPYSGFPARSIRFLESVLQQQKEQGGKVSRSQVVQAFCQESNMPAFMVDPEIKLDPFALEQFFRKQLFGQDAAIESLRDVLALVKTGLNRPEKPIASLLFAGPTGVGKTELAKLLADYMFGSRERMIRFDMSEFSSPYDVMRLIGTDFNSDGLLSSAVRREPFSVLLFDELEKAHPSFNDLLLQILGEGRLTDSRGQLVNFCSCIIIMTSNVGAAKMQNKRIGWADQLSNMELQQHFEQELQKFFRPEIYNRLDRILPFQPLGQELMLQLVERELALFKEREGLKRRPIVLSCSMALKIRLAQEGYQPKYGARALQRAMRSLLYLPLAEELNKYGPDDRLDVLADYAPKEQRVVFQLKAQSQEFSALIEQLSQGQYMDFASELRYDFHLLKEGQFFIQLERQLEQIRREQAEQEQANAARFLNKGSQLLAEIQQKGEEIDALETEMALCSLGYRSFNRQRHQALKDWEKAFFESKLSLYRLMDQQADQLTLSIYSTPEAFSDLRLPQFIAQACYEEGFQLEMTAILAPKQMEKLEEEVWLDATAYQALEQAELLEEKEENGQNYYKIRLSQYQYLERRLQQLEELDQLDSLGRLFALRLNIQGPGARLFFAHEYGLHALEYDLDKFHYYYLLQGKDQSELPEAPHRMKVRSLSRSPKRKYRLQRIEDSEFQLSKQEVPKEQYFQQLYSIWKQLFRDHIEALMQ</sequence>
<dbReference type="SMART" id="SM00382">
    <property type="entry name" value="AAA"/>
    <property type="match status" value="2"/>
</dbReference>
<dbReference type="AlphaFoldDB" id="H6L761"/>
<evidence type="ECO:0000256" key="4">
    <source>
        <dbReference type="SAM" id="Coils"/>
    </source>
</evidence>
<gene>
    <name evidence="7" type="ordered locus">SGRA_3937</name>
</gene>
<dbReference type="RefSeq" id="WP_015694234.1">
    <property type="nucleotide sequence ID" value="NC_016940.1"/>
</dbReference>
<dbReference type="Pfam" id="PF10431">
    <property type="entry name" value="ClpB_D2-small"/>
    <property type="match status" value="1"/>
</dbReference>
<dbReference type="Proteomes" id="UP000007519">
    <property type="component" value="Chromosome"/>
</dbReference>
<reference evidence="7 8" key="1">
    <citation type="journal article" date="2012" name="Stand. Genomic Sci.">
        <title>Complete genome sequencing and analysis of Saprospira grandis str. Lewin, a predatory marine bacterium.</title>
        <authorList>
            <person name="Saw J.H."/>
            <person name="Yuryev A."/>
            <person name="Kanbe M."/>
            <person name="Hou S."/>
            <person name="Young A.G."/>
            <person name="Aizawa S."/>
            <person name="Alam M."/>
        </authorList>
    </citation>
    <scope>NUCLEOTIDE SEQUENCE [LARGE SCALE GENOMIC DNA]</scope>
    <source>
        <strain evidence="7 8">Lewin</strain>
    </source>
</reference>
<dbReference type="PANTHER" id="PTHR11638">
    <property type="entry name" value="ATP-DEPENDENT CLP PROTEASE"/>
    <property type="match status" value="1"/>
</dbReference>
<dbReference type="InterPro" id="IPR027417">
    <property type="entry name" value="P-loop_NTPase"/>
</dbReference>
<proteinExistence type="predicted"/>
<dbReference type="eggNOG" id="COG0542">
    <property type="taxonomic scope" value="Bacteria"/>
</dbReference>
<dbReference type="Gene3D" id="1.10.8.60">
    <property type="match status" value="1"/>
</dbReference>
<dbReference type="HOGENOM" id="CLU_288168_0_0_10"/>
<evidence type="ECO:0000313" key="8">
    <source>
        <dbReference type="Proteomes" id="UP000007519"/>
    </source>
</evidence>
<feature type="domain" description="AAA+ ATPase" evidence="5">
    <location>
        <begin position="489"/>
        <end position="658"/>
    </location>
</feature>
<evidence type="ECO:0000256" key="3">
    <source>
        <dbReference type="ARBA" id="ARBA00023186"/>
    </source>
</evidence>
<dbReference type="GO" id="GO:0005737">
    <property type="term" value="C:cytoplasm"/>
    <property type="evidence" value="ECO:0007669"/>
    <property type="project" value="TreeGrafter"/>
</dbReference>